<dbReference type="Gene3D" id="3.40.630.10">
    <property type="entry name" value="Zn peptidases"/>
    <property type="match status" value="1"/>
</dbReference>
<dbReference type="FunFam" id="3.30.70.360:FF:000004">
    <property type="entry name" value="Peptidase M20 domain-containing protein 2"/>
    <property type="match status" value="1"/>
</dbReference>
<dbReference type="Gene3D" id="3.30.70.360">
    <property type="match status" value="1"/>
</dbReference>
<dbReference type="PANTHER" id="PTHR30575:SF0">
    <property type="entry name" value="XAA-ARG DIPEPTIDASE"/>
    <property type="match status" value="1"/>
</dbReference>
<dbReference type="SUPFAM" id="SSF55031">
    <property type="entry name" value="Bacterial exopeptidase dimerisation domain"/>
    <property type="match status" value="1"/>
</dbReference>
<name>A0A2Z4UCH0_9FIRM</name>
<dbReference type="SUPFAM" id="SSF53187">
    <property type="entry name" value="Zn-dependent exopeptidases"/>
    <property type="match status" value="1"/>
</dbReference>
<dbReference type="InterPro" id="IPR052030">
    <property type="entry name" value="Peptidase_M20/M20A_hydrolases"/>
</dbReference>
<dbReference type="OrthoDB" id="9781032at2"/>
<dbReference type="InterPro" id="IPR017439">
    <property type="entry name" value="Amidohydrolase"/>
</dbReference>
<protein>
    <submittedName>
        <fullName evidence="1">Amidohydrolase</fullName>
    </submittedName>
</protein>
<dbReference type="RefSeq" id="WP_111920251.1">
    <property type="nucleotide sequence ID" value="NZ_CP030280.1"/>
</dbReference>
<dbReference type="Pfam" id="PF01546">
    <property type="entry name" value="Peptidase_M20"/>
    <property type="match status" value="1"/>
</dbReference>
<gene>
    <name evidence="1" type="ORF">DQQ01_12115</name>
</gene>
<reference evidence="2" key="1">
    <citation type="submission" date="2018-06" db="EMBL/GenBank/DDBJ databases">
        <title>Description of Blautia argi sp. nov., a new anaerobic isolated from dog feces.</title>
        <authorList>
            <person name="Chang Y.-H."/>
            <person name="Paek J."/>
            <person name="Shin Y."/>
        </authorList>
    </citation>
    <scope>NUCLEOTIDE SEQUENCE [LARGE SCALE GENOMIC DNA]</scope>
    <source>
        <strain evidence="2">KCTC 15426</strain>
    </source>
</reference>
<dbReference type="NCBIfam" id="TIGR01891">
    <property type="entry name" value="amidohydrolases"/>
    <property type="match status" value="1"/>
</dbReference>
<keyword evidence="1" id="KW-0378">Hydrolase</keyword>
<dbReference type="AlphaFoldDB" id="A0A2Z4UCH0"/>
<organism evidence="1 2">
    <name type="scientific">Blautia argi</name>
    <dbReference type="NCBI Taxonomy" id="1912897"/>
    <lineage>
        <taxon>Bacteria</taxon>
        <taxon>Bacillati</taxon>
        <taxon>Bacillota</taxon>
        <taxon>Clostridia</taxon>
        <taxon>Lachnospirales</taxon>
        <taxon>Lachnospiraceae</taxon>
        <taxon>Blautia</taxon>
    </lineage>
</organism>
<evidence type="ECO:0000313" key="2">
    <source>
        <dbReference type="Proteomes" id="UP000250003"/>
    </source>
</evidence>
<dbReference type="InterPro" id="IPR036264">
    <property type="entry name" value="Bact_exopeptidase_dim_dom"/>
</dbReference>
<proteinExistence type="predicted"/>
<keyword evidence="2" id="KW-1185">Reference proteome</keyword>
<dbReference type="GO" id="GO:0046657">
    <property type="term" value="P:folic acid catabolic process"/>
    <property type="evidence" value="ECO:0007669"/>
    <property type="project" value="TreeGrafter"/>
</dbReference>
<dbReference type="Proteomes" id="UP000250003">
    <property type="component" value="Chromosome"/>
</dbReference>
<dbReference type="InterPro" id="IPR002933">
    <property type="entry name" value="Peptidase_M20"/>
</dbReference>
<evidence type="ECO:0000313" key="1">
    <source>
        <dbReference type="EMBL" id="AWY98765.1"/>
    </source>
</evidence>
<dbReference type="PANTHER" id="PTHR30575">
    <property type="entry name" value="PEPTIDASE M20"/>
    <property type="match status" value="1"/>
</dbReference>
<dbReference type="GO" id="GO:0016805">
    <property type="term" value="F:dipeptidase activity"/>
    <property type="evidence" value="ECO:0007669"/>
    <property type="project" value="TreeGrafter"/>
</dbReference>
<dbReference type="GO" id="GO:0005737">
    <property type="term" value="C:cytoplasm"/>
    <property type="evidence" value="ECO:0007669"/>
    <property type="project" value="TreeGrafter"/>
</dbReference>
<dbReference type="InterPro" id="IPR017145">
    <property type="entry name" value="Aminobenzoyl-glu_utiliz_pB"/>
</dbReference>
<sequence length="444" mass="48467">MDINTSELDCLVQKYEELLTSTADTLWDYAETAYQEIKSCTLLKKHLCSHGFTLLPTSPQLPTAFAAKYGSGRPVIGLLGEYDALPDMAHPADCFLPTEPTSCLTSAGHGCGHHLLGTGLLAAALFLKDLMDKYQLPGTIIYFGCPAEENEAGKSQMLAQGFFRDVDAAFSWHPHAQSGIFNQSLANQRVSYTFTGTSAHASLAPHLGRSALDACELMNIGVNYLREHMPDNARIHYAYLNAGGKLPNIVPAKAQLLYAIRSPQSREAAELRKRVDRIAAGAALMTDTKVDIQTRCIYDSLLPNPSLDRLLLKYMKTFSPAIYTPEEVSYAAQAEKVLGNPACDMPLCTLPDLSLTRKTGISTDVGNISQKLPCTAFMTACYAKDTPLHHWTAVAQGKSSIAHKGMLTAGKILAASIWELLLSPEIMEHAQKDFLTEKVKRDIA</sequence>
<dbReference type="EMBL" id="CP030280">
    <property type="protein sequence ID" value="AWY98765.1"/>
    <property type="molecule type" value="Genomic_DNA"/>
</dbReference>
<dbReference type="PIRSF" id="PIRSF037227">
    <property type="entry name" value="Aminobenzoyl-glu_utiliz_pB"/>
    <property type="match status" value="1"/>
</dbReference>
<dbReference type="KEGG" id="blau:DQQ01_12115"/>
<accession>A0A2Z4UCH0</accession>
<dbReference type="GO" id="GO:0071713">
    <property type="term" value="F:para-aminobenzoyl-glutamate hydrolase activity"/>
    <property type="evidence" value="ECO:0007669"/>
    <property type="project" value="TreeGrafter"/>
</dbReference>